<gene>
    <name evidence="1" type="ORF">GNQ48_08690</name>
</gene>
<dbReference type="RefSeq" id="WP_003110655.1">
    <property type="nucleotide sequence ID" value="NZ_AP014651.1"/>
</dbReference>
<reference evidence="1 2" key="1">
    <citation type="submission" date="2019-11" db="EMBL/GenBank/DDBJ databases">
        <title>Genomes of ocular Pseudomonas aeruginosa isolates.</title>
        <authorList>
            <person name="Khan M."/>
            <person name="Rice S.A."/>
            <person name="Willcox M.D.P."/>
            <person name="Stapleton F."/>
        </authorList>
    </citation>
    <scope>NUCLEOTIDE SEQUENCE [LARGE SCALE GENOMIC DNA]</scope>
    <source>
        <strain evidence="1 2">PA221</strain>
    </source>
</reference>
<organism evidence="1 2">
    <name type="scientific">Pseudomonas aeruginosa</name>
    <dbReference type="NCBI Taxonomy" id="287"/>
    <lineage>
        <taxon>Bacteria</taxon>
        <taxon>Pseudomonadati</taxon>
        <taxon>Pseudomonadota</taxon>
        <taxon>Gammaproteobacteria</taxon>
        <taxon>Pseudomonadales</taxon>
        <taxon>Pseudomonadaceae</taxon>
        <taxon>Pseudomonas</taxon>
    </lineage>
</organism>
<evidence type="ECO:0000313" key="2">
    <source>
        <dbReference type="Proteomes" id="UP000433532"/>
    </source>
</evidence>
<dbReference type="AlphaFoldDB" id="A0A0C6E7U0"/>
<dbReference type="Proteomes" id="UP000433532">
    <property type="component" value="Unassembled WGS sequence"/>
</dbReference>
<name>A0A0C6E7U0_PSEAI</name>
<protein>
    <submittedName>
        <fullName evidence="1">Uncharacterized protein</fullName>
    </submittedName>
</protein>
<accession>A0A0C6E7U0</accession>
<sequence length="192" mass="20875">MSLAIPMPERPRRARGRLQLLAIIGLVVGPMLLASAMYKWNFWVPQGRSYSGALIGNGQTPADLGVQGRSQGEQWQLLVTAPGTCGEDCQQLVYLARQVNIALGREASRAGHALAASGELPAAFANLVRQDYPRLQRYGLDPALYDKAGGGERPLLWVVDPHGNLVLRYDAKANGKKLLKDVQLLLKLSHIG</sequence>
<dbReference type="EMBL" id="WOAD01000005">
    <property type="protein sequence ID" value="MUI35082.1"/>
    <property type="molecule type" value="Genomic_DNA"/>
</dbReference>
<proteinExistence type="predicted"/>
<evidence type="ECO:0000313" key="1">
    <source>
        <dbReference type="EMBL" id="MUI35082.1"/>
    </source>
</evidence>
<comment type="caution">
    <text evidence="1">The sequence shown here is derived from an EMBL/GenBank/DDBJ whole genome shotgun (WGS) entry which is preliminary data.</text>
</comment>